<sequence>MPRPFPPSPDPRDAQQLPPRPPTHPTASTGCSRACIALTGSVKTVSPSLDFPSCTRALSYFAGAFIPDVALSLRNLTASRLLKDVNSWQVESCRHRIADHFDEGFAVHTTELELCGPVSKRVGLALARALTYKRWKRETPLEAHAKALTGFASLASSSCFNTTFAVYGADAVQQIGSTPGDTSSLVPDLAQAMSLQGGPSDKFARNAGRWRVAECESSIAEGPVEGAPATINSVKLCGSTARGVGAALAEALTSSPWRGTASLAAHATAMLGFADAPPTACINTTISTSDGLGTADCSASWAADCDAASPEPAPVSLPPPPPLRPPSSPVTATPPPSPPAGPPSPSVVDLLPPPPPPSCSRMCLKWTAAVKTIPPDLNTPACTPSLVYFATTLISDFEAALGSQGSQLAQDLRMWSLTECRHLVQDVFSQGFSVRRVTFTMCGPVSPGVGASLASALSLAPWSVPLEQHARALTGYAALPPATCLNASLTAASDDRDAACAADWASACGAPAPAPPPAAPPRQPLHGDPKAPPPASPPVAVGCTQQCLDISAEVKSFYPNVNYTANCPESLSYFTGAFLSDMEASMTAQGVDAGLIADWAQDAKAWPVDTCNIIVGDNFELGFAFYIVKLKVCGSHATPEGGAAVTAALDPGSWQGSTPLESHVWGLTGFDAAPSSNFRSQSLSALSSDGNAQCLRMWSRKY</sequence>
<name>A0A835XUT9_9CHLO</name>
<feature type="compositionally biased region" description="Pro residues" evidence="1">
    <location>
        <begin position="512"/>
        <end position="523"/>
    </location>
</feature>
<gene>
    <name evidence="2" type="ORF">HYH03_011393</name>
</gene>
<feature type="region of interest" description="Disordered" evidence="1">
    <location>
        <begin position="1"/>
        <end position="29"/>
    </location>
</feature>
<feature type="region of interest" description="Disordered" evidence="1">
    <location>
        <begin position="511"/>
        <end position="536"/>
    </location>
</feature>
<reference evidence="2" key="1">
    <citation type="journal article" date="2020" name="bioRxiv">
        <title>Comparative genomics of Chlamydomonas.</title>
        <authorList>
            <person name="Craig R.J."/>
            <person name="Hasan A.R."/>
            <person name="Ness R.W."/>
            <person name="Keightley P.D."/>
        </authorList>
    </citation>
    <scope>NUCLEOTIDE SEQUENCE</scope>
    <source>
        <strain evidence="2">CCAP 11/70</strain>
    </source>
</reference>
<evidence type="ECO:0000313" key="3">
    <source>
        <dbReference type="Proteomes" id="UP000612055"/>
    </source>
</evidence>
<keyword evidence="3" id="KW-1185">Reference proteome</keyword>
<evidence type="ECO:0000313" key="2">
    <source>
        <dbReference type="EMBL" id="KAG2490087.1"/>
    </source>
</evidence>
<comment type="caution">
    <text evidence="2">The sequence shown here is derived from an EMBL/GenBank/DDBJ whole genome shotgun (WGS) entry which is preliminary data.</text>
</comment>
<accession>A0A835XUT9</accession>
<protein>
    <submittedName>
        <fullName evidence="2">Uncharacterized protein</fullName>
    </submittedName>
</protein>
<organism evidence="2 3">
    <name type="scientific">Edaphochlamys debaryana</name>
    <dbReference type="NCBI Taxonomy" id="47281"/>
    <lineage>
        <taxon>Eukaryota</taxon>
        <taxon>Viridiplantae</taxon>
        <taxon>Chlorophyta</taxon>
        <taxon>core chlorophytes</taxon>
        <taxon>Chlorophyceae</taxon>
        <taxon>CS clade</taxon>
        <taxon>Chlamydomonadales</taxon>
        <taxon>Chlamydomonadales incertae sedis</taxon>
        <taxon>Edaphochlamys</taxon>
    </lineage>
</organism>
<feature type="compositionally biased region" description="Pro residues" evidence="1">
    <location>
        <begin position="311"/>
        <end position="352"/>
    </location>
</feature>
<dbReference type="AlphaFoldDB" id="A0A835XUT9"/>
<dbReference type="PROSITE" id="PS51257">
    <property type="entry name" value="PROKAR_LIPOPROTEIN"/>
    <property type="match status" value="1"/>
</dbReference>
<evidence type="ECO:0000256" key="1">
    <source>
        <dbReference type="SAM" id="MobiDB-lite"/>
    </source>
</evidence>
<dbReference type="EMBL" id="JAEHOE010000065">
    <property type="protein sequence ID" value="KAG2490087.1"/>
    <property type="molecule type" value="Genomic_DNA"/>
</dbReference>
<dbReference type="Proteomes" id="UP000612055">
    <property type="component" value="Unassembled WGS sequence"/>
</dbReference>
<proteinExistence type="predicted"/>
<feature type="region of interest" description="Disordered" evidence="1">
    <location>
        <begin position="308"/>
        <end position="352"/>
    </location>
</feature>